<feature type="compositionally biased region" description="Basic and acidic residues" evidence="1">
    <location>
        <begin position="51"/>
        <end position="61"/>
    </location>
</feature>
<gene>
    <name evidence="3" type="ORF">SAMN02745172_04375</name>
</gene>
<organism evidence="3 4">
    <name type="scientific">Pseudoxanthobacter soli DSM 19599</name>
    <dbReference type="NCBI Taxonomy" id="1123029"/>
    <lineage>
        <taxon>Bacteria</taxon>
        <taxon>Pseudomonadati</taxon>
        <taxon>Pseudomonadota</taxon>
        <taxon>Alphaproteobacteria</taxon>
        <taxon>Hyphomicrobiales</taxon>
        <taxon>Segnochrobactraceae</taxon>
        <taxon>Pseudoxanthobacter</taxon>
    </lineage>
</organism>
<feature type="chain" id="PRO_5012884533" evidence="2">
    <location>
        <begin position="21"/>
        <end position="153"/>
    </location>
</feature>
<sequence>MKKIILLASALSLLAAPVLAQDMDDADAPPVAAAPDDSQPAPPMAGPQAGPRDHMRPDGRGWRGGPGMMMRPGGGMPFPPTKGAVFVFDRGGPGGRIIVKCADEDSTQACVQAVTPLIQQQMDMLSKMPPPPPPHGKPGPKGAPPAPPAPPAP</sequence>
<dbReference type="RefSeq" id="WP_073632781.1">
    <property type="nucleotide sequence ID" value="NZ_FRXO01000018.1"/>
</dbReference>
<feature type="region of interest" description="Disordered" evidence="1">
    <location>
        <begin position="26"/>
        <end position="77"/>
    </location>
</feature>
<name>A0A1M7ZS08_9HYPH</name>
<feature type="region of interest" description="Disordered" evidence="1">
    <location>
        <begin position="123"/>
        <end position="153"/>
    </location>
</feature>
<keyword evidence="4" id="KW-1185">Reference proteome</keyword>
<evidence type="ECO:0000256" key="1">
    <source>
        <dbReference type="SAM" id="MobiDB-lite"/>
    </source>
</evidence>
<evidence type="ECO:0000313" key="3">
    <source>
        <dbReference type="EMBL" id="SHO67694.1"/>
    </source>
</evidence>
<feature type="compositionally biased region" description="Pro residues" evidence="1">
    <location>
        <begin position="128"/>
        <end position="153"/>
    </location>
</feature>
<accession>A0A1M7ZS08</accession>
<protein>
    <submittedName>
        <fullName evidence="3">Uncharacterized protein</fullName>
    </submittedName>
</protein>
<dbReference type="EMBL" id="FRXO01000018">
    <property type="protein sequence ID" value="SHO67694.1"/>
    <property type="molecule type" value="Genomic_DNA"/>
</dbReference>
<proteinExistence type="predicted"/>
<reference evidence="3 4" key="1">
    <citation type="submission" date="2016-12" db="EMBL/GenBank/DDBJ databases">
        <authorList>
            <person name="Song W.-J."/>
            <person name="Kurnit D.M."/>
        </authorList>
    </citation>
    <scope>NUCLEOTIDE SEQUENCE [LARGE SCALE GENOMIC DNA]</scope>
    <source>
        <strain evidence="3 4">DSM 19599</strain>
    </source>
</reference>
<evidence type="ECO:0000313" key="4">
    <source>
        <dbReference type="Proteomes" id="UP000186406"/>
    </source>
</evidence>
<evidence type="ECO:0000256" key="2">
    <source>
        <dbReference type="SAM" id="SignalP"/>
    </source>
</evidence>
<dbReference type="Proteomes" id="UP000186406">
    <property type="component" value="Unassembled WGS sequence"/>
</dbReference>
<feature type="compositionally biased region" description="Low complexity" evidence="1">
    <location>
        <begin position="28"/>
        <end position="39"/>
    </location>
</feature>
<feature type="signal peptide" evidence="2">
    <location>
        <begin position="1"/>
        <end position="20"/>
    </location>
</feature>
<feature type="compositionally biased region" description="Gly residues" evidence="1">
    <location>
        <begin position="62"/>
        <end position="76"/>
    </location>
</feature>
<dbReference type="OrthoDB" id="10018822at2"/>
<keyword evidence="2" id="KW-0732">Signal</keyword>
<dbReference type="AlphaFoldDB" id="A0A1M7ZS08"/>